<dbReference type="PATRIC" id="fig|670052.7.peg.3481"/>
<protein>
    <recommendedName>
        <fullName evidence="4">Bacteriocin-protection protein</fullName>
    </recommendedName>
</protein>
<dbReference type="Pfam" id="PF13376">
    <property type="entry name" value="OmdA"/>
    <property type="match status" value="1"/>
</dbReference>
<organism evidence="2 3">
    <name type="scientific">Cryobacterium arcticum</name>
    <dbReference type="NCBI Taxonomy" id="670052"/>
    <lineage>
        <taxon>Bacteria</taxon>
        <taxon>Bacillati</taxon>
        <taxon>Actinomycetota</taxon>
        <taxon>Actinomycetes</taxon>
        <taxon>Micrococcales</taxon>
        <taxon>Microbacteriaceae</taxon>
        <taxon>Cryobacterium</taxon>
    </lineage>
</organism>
<dbReference type="AlphaFoldDB" id="A0A1B1BNU3"/>
<keyword evidence="3" id="KW-1185">Reference proteome</keyword>
<accession>A0A1B1BNU3</accession>
<evidence type="ECO:0000256" key="1">
    <source>
        <dbReference type="SAM" id="MobiDB-lite"/>
    </source>
</evidence>
<sequence>MATPATAPRVHAETRAEWRRWLIAHHEHEKAVWLVSWKKATGRPSVSYDDAVSEALCVGWVDSKPQKLDEERTMLYFSPRKPTSAWSRPNKIRVETGRAAGLMLPAGEAVIAQAMSSGAWTLLDDVEDLIVPADLDEAFGEKPPARANWDRFPPSARRGILEWIVQAKRPQTRAARILETAERASRNQRAAQWSRTTAGGGAD</sequence>
<name>A0A1B1BNU3_9MICO</name>
<dbReference type="EMBL" id="CP016282">
    <property type="protein sequence ID" value="ANP74310.1"/>
    <property type="molecule type" value="Genomic_DNA"/>
</dbReference>
<feature type="compositionally biased region" description="Polar residues" evidence="1">
    <location>
        <begin position="187"/>
        <end position="197"/>
    </location>
</feature>
<dbReference type="OrthoDB" id="9796999at2"/>
<reference evidence="2 3" key="1">
    <citation type="submission" date="2016-06" db="EMBL/GenBank/DDBJ databases">
        <title>Genome sequencing of Cryobacterium arcticum PAMC 27867.</title>
        <authorList>
            <person name="Lee J."/>
            <person name="Kim O.-S."/>
        </authorList>
    </citation>
    <scope>NUCLEOTIDE SEQUENCE [LARGE SCALE GENOMIC DNA]</scope>
    <source>
        <strain evidence="2 3">PAMC 27867</strain>
    </source>
</reference>
<evidence type="ECO:0000313" key="2">
    <source>
        <dbReference type="EMBL" id="ANP74310.1"/>
    </source>
</evidence>
<evidence type="ECO:0000313" key="3">
    <source>
        <dbReference type="Proteomes" id="UP000092582"/>
    </source>
</evidence>
<proteinExistence type="predicted"/>
<gene>
    <name evidence="2" type="ORF">PA27867_3382</name>
</gene>
<dbReference type="Proteomes" id="UP000092582">
    <property type="component" value="Chromosome 1"/>
</dbReference>
<evidence type="ECO:0008006" key="4">
    <source>
        <dbReference type="Google" id="ProtNLM"/>
    </source>
</evidence>
<dbReference type="KEGG" id="cart:PA27867_3382"/>
<dbReference type="STRING" id="670052.PA27867_3382"/>
<feature type="region of interest" description="Disordered" evidence="1">
    <location>
        <begin position="181"/>
        <end position="203"/>
    </location>
</feature>